<evidence type="ECO:0000313" key="1">
    <source>
        <dbReference type="EMBL" id="MQL85964.1"/>
    </source>
</evidence>
<keyword evidence="2" id="KW-1185">Reference proteome</keyword>
<dbReference type="Proteomes" id="UP000652761">
    <property type="component" value="Unassembled WGS sequence"/>
</dbReference>
<dbReference type="AlphaFoldDB" id="A0A843UWF2"/>
<gene>
    <name evidence="1" type="ORF">Taro_018486</name>
</gene>
<feature type="non-terminal residue" evidence="1">
    <location>
        <position position="270"/>
    </location>
</feature>
<comment type="caution">
    <text evidence="1">The sequence shown here is derived from an EMBL/GenBank/DDBJ whole genome shotgun (WGS) entry which is preliminary data.</text>
</comment>
<proteinExistence type="predicted"/>
<sequence length="270" mass="30064">MFPMKIWCVEHDRAPVLGGASVGGFCSRHQLLVLRLSLLRVRLHLLNLEDQVRVSLHLLITYAFYSCYNCWCSLCVFSSSSSSSSSRYVQCQRMLLVSRRGEAVFMRALYGSDKIEPAQASQFITRTIQAHFPGPIHRFNDFPMEVQELLYQMFMSYSQQMTEKYAGEDKQPQLDPEVWVAASGALKKGHVYGFGNSMDTSRVLSGASSSASHTSAFNTGVGAPGTSPIDMMGFITNTISGLESRIAQTMETRLVQMQTQETDALQAQLS</sequence>
<reference evidence="1" key="1">
    <citation type="submission" date="2017-07" db="EMBL/GenBank/DDBJ databases">
        <title>Taro Niue Genome Assembly and Annotation.</title>
        <authorList>
            <person name="Atibalentja N."/>
            <person name="Keating K."/>
            <person name="Fields C.J."/>
        </authorList>
    </citation>
    <scope>NUCLEOTIDE SEQUENCE</scope>
    <source>
        <strain evidence="1">Niue_2</strain>
        <tissue evidence="1">Leaf</tissue>
    </source>
</reference>
<protein>
    <submittedName>
        <fullName evidence="1">Uncharacterized protein</fullName>
    </submittedName>
</protein>
<accession>A0A843UWF2</accession>
<evidence type="ECO:0000313" key="2">
    <source>
        <dbReference type="Proteomes" id="UP000652761"/>
    </source>
</evidence>
<dbReference type="EMBL" id="NMUH01000861">
    <property type="protein sequence ID" value="MQL85964.1"/>
    <property type="molecule type" value="Genomic_DNA"/>
</dbReference>
<name>A0A843UWF2_COLES</name>
<organism evidence="1 2">
    <name type="scientific">Colocasia esculenta</name>
    <name type="common">Wild taro</name>
    <name type="synonym">Arum esculentum</name>
    <dbReference type="NCBI Taxonomy" id="4460"/>
    <lineage>
        <taxon>Eukaryota</taxon>
        <taxon>Viridiplantae</taxon>
        <taxon>Streptophyta</taxon>
        <taxon>Embryophyta</taxon>
        <taxon>Tracheophyta</taxon>
        <taxon>Spermatophyta</taxon>
        <taxon>Magnoliopsida</taxon>
        <taxon>Liliopsida</taxon>
        <taxon>Araceae</taxon>
        <taxon>Aroideae</taxon>
        <taxon>Colocasieae</taxon>
        <taxon>Colocasia</taxon>
    </lineage>
</organism>